<dbReference type="SMART" id="SM00408">
    <property type="entry name" value="IGc2"/>
    <property type="match status" value="2"/>
</dbReference>
<dbReference type="Gene3D" id="2.60.40.10">
    <property type="entry name" value="Immunoglobulins"/>
    <property type="match status" value="3"/>
</dbReference>
<dbReference type="InterPro" id="IPR003599">
    <property type="entry name" value="Ig_sub"/>
</dbReference>
<proteinExistence type="predicted"/>
<dbReference type="InterPro" id="IPR051170">
    <property type="entry name" value="Neural/epithelial_adhesion"/>
</dbReference>
<feature type="domain" description="Ig-like" evidence="5">
    <location>
        <begin position="276"/>
        <end position="369"/>
    </location>
</feature>
<comment type="caution">
    <text evidence="6">The sequence shown here is derived from an EMBL/GenBank/DDBJ whole genome shotgun (WGS) entry which is preliminary data.</text>
</comment>
<evidence type="ECO:0000256" key="4">
    <source>
        <dbReference type="ARBA" id="ARBA00023319"/>
    </source>
</evidence>
<dbReference type="InterPro" id="IPR013098">
    <property type="entry name" value="Ig_I-set"/>
</dbReference>
<keyword evidence="2" id="KW-0677">Repeat</keyword>
<evidence type="ECO:0000256" key="2">
    <source>
        <dbReference type="ARBA" id="ARBA00022737"/>
    </source>
</evidence>
<feature type="domain" description="Ig-like" evidence="5">
    <location>
        <begin position="14"/>
        <end position="127"/>
    </location>
</feature>
<dbReference type="GO" id="GO:0043005">
    <property type="term" value="C:neuron projection"/>
    <property type="evidence" value="ECO:0007669"/>
    <property type="project" value="TreeGrafter"/>
</dbReference>
<gene>
    <name evidence="6" type="ORF">PXEA_LOCUS121</name>
</gene>
<dbReference type="SMART" id="SM00409">
    <property type="entry name" value="IG"/>
    <property type="match status" value="3"/>
</dbReference>
<dbReference type="PANTHER" id="PTHR12231">
    <property type="entry name" value="CTX-RELATED TYPE I TRANSMEMBRANE PROTEIN"/>
    <property type="match status" value="1"/>
</dbReference>
<organism evidence="6 7">
    <name type="scientific">Protopolystoma xenopodis</name>
    <dbReference type="NCBI Taxonomy" id="117903"/>
    <lineage>
        <taxon>Eukaryota</taxon>
        <taxon>Metazoa</taxon>
        <taxon>Spiralia</taxon>
        <taxon>Lophotrochozoa</taxon>
        <taxon>Platyhelminthes</taxon>
        <taxon>Monogenea</taxon>
        <taxon>Polyopisthocotylea</taxon>
        <taxon>Polystomatidea</taxon>
        <taxon>Polystomatidae</taxon>
        <taxon>Protopolystoma</taxon>
    </lineage>
</organism>
<evidence type="ECO:0000313" key="7">
    <source>
        <dbReference type="Proteomes" id="UP000784294"/>
    </source>
</evidence>
<accession>A0A3S5BKH1</accession>
<keyword evidence="4" id="KW-0393">Immunoglobulin domain</keyword>
<name>A0A3S5BKH1_9PLAT</name>
<evidence type="ECO:0000256" key="1">
    <source>
        <dbReference type="ARBA" id="ARBA00022729"/>
    </source>
</evidence>
<dbReference type="EMBL" id="CAAALY010000233">
    <property type="protein sequence ID" value="VEL06681.1"/>
    <property type="molecule type" value="Genomic_DNA"/>
</dbReference>
<dbReference type="InterPro" id="IPR013783">
    <property type="entry name" value="Ig-like_fold"/>
</dbReference>
<evidence type="ECO:0000259" key="5">
    <source>
        <dbReference type="PROSITE" id="PS50835"/>
    </source>
</evidence>
<dbReference type="InterPro" id="IPR003598">
    <property type="entry name" value="Ig_sub2"/>
</dbReference>
<keyword evidence="3" id="KW-1015">Disulfide bond</keyword>
<dbReference type="FunFam" id="2.60.40.10:FF:000032">
    <property type="entry name" value="palladin isoform X1"/>
    <property type="match status" value="1"/>
</dbReference>
<evidence type="ECO:0000313" key="6">
    <source>
        <dbReference type="EMBL" id="VEL06681.1"/>
    </source>
</evidence>
<dbReference type="PROSITE" id="PS50835">
    <property type="entry name" value="IG_LIKE"/>
    <property type="match status" value="3"/>
</dbReference>
<keyword evidence="7" id="KW-1185">Reference proteome</keyword>
<feature type="domain" description="Ig-like" evidence="5">
    <location>
        <begin position="169"/>
        <end position="259"/>
    </location>
</feature>
<dbReference type="FunFam" id="2.60.40.10:FF:000107">
    <property type="entry name" value="Myosin, light chain kinase a"/>
    <property type="match status" value="1"/>
</dbReference>
<dbReference type="Pfam" id="PF07679">
    <property type="entry name" value="I-set"/>
    <property type="match status" value="3"/>
</dbReference>
<dbReference type="OrthoDB" id="6278821at2759"/>
<dbReference type="InterPro" id="IPR007110">
    <property type="entry name" value="Ig-like_dom"/>
</dbReference>
<evidence type="ECO:0000256" key="3">
    <source>
        <dbReference type="ARBA" id="ARBA00023157"/>
    </source>
</evidence>
<protein>
    <recommendedName>
        <fullName evidence="5">Ig-like domain-containing protein</fullName>
    </recommendedName>
</protein>
<dbReference type="PANTHER" id="PTHR12231:SF218">
    <property type="entry name" value="MICROFIBRILLAR-ASSOCIATED PROTEIN 3-LIKE"/>
    <property type="match status" value="1"/>
</dbReference>
<dbReference type="SUPFAM" id="SSF48726">
    <property type="entry name" value="Immunoglobulin"/>
    <property type="match status" value="4"/>
</dbReference>
<keyword evidence="1" id="KW-0732">Signal</keyword>
<reference evidence="6" key="1">
    <citation type="submission" date="2018-11" db="EMBL/GenBank/DDBJ databases">
        <authorList>
            <consortium name="Pathogen Informatics"/>
        </authorList>
    </citation>
    <scope>NUCLEOTIDE SEQUENCE</scope>
</reference>
<sequence length="428" mass="47131">MTTVQSVEEPGPVPILIRPPQSARINENESVRFTCHVLAKPPANVTWYINGQPVPNVGELVSPSEKEESEQSIRPHQARFDGLMHHLEMRKCRPDESGQILVIARRSDMPREIVDSSPENSTSATVTLEVVPVQDLRAQLRPVRRSLPEAAPIQAVQIMPAATPSGRIPYFTRPLQPTTVVEGSLADLYVEFESEPSAEIKWFRNGLDISSNPDYKITTTELTSHLVISETFQDDSGTVMVTATNPLGQASTMGVLHVTPAIRLTPVRPVTVGQPPQFLPPLLQDGLFNLGEPVTLESKVIGEPLPEVKWERNGQLIQPTEASYLRRFDEPPFHTLLLCETRPEDAGLYKCIATNPHGQAVCAAQIVVELPPEPVVQPMSPPVILEAPKDITVSETQSVVLQCRVKGTPISNVLHFGLLCVHYEGLIE</sequence>
<dbReference type="AlphaFoldDB" id="A0A3S5BKH1"/>
<dbReference type="InterPro" id="IPR036179">
    <property type="entry name" value="Ig-like_dom_sf"/>
</dbReference>
<dbReference type="Proteomes" id="UP000784294">
    <property type="component" value="Unassembled WGS sequence"/>
</dbReference>